<dbReference type="InterPro" id="IPR007050">
    <property type="entry name" value="HTH_bacterioopsin"/>
</dbReference>
<evidence type="ECO:0000256" key="1">
    <source>
        <dbReference type="ARBA" id="ARBA00023015"/>
    </source>
</evidence>
<dbReference type="EMBL" id="LIUF01000001">
    <property type="protein sequence ID" value="KOX95109.1"/>
    <property type="molecule type" value="Genomic_DNA"/>
</dbReference>
<sequence length="219" mass="24138">MIAARLRIRLPDDVWIADVSQANPKATFRLLSGIRAGATAVELGEVTTDDPATVGDAIATHPSVTAYEELERTTDRVLAKYETTDTALYEFVAESGLPIEYPVTAENGWYEFDLTGSRAEFDRFQAAIEDAGRQYELLSLVHSTDPAGLLTDRQRDVLTAALRAGYFELPRDCTLADVAAALDIDKSTASRVLRRGQTRIVKWFLTTATAQPPRSTDRQ</sequence>
<dbReference type="Pfam" id="PF04967">
    <property type="entry name" value="HTH_10"/>
    <property type="match status" value="1"/>
</dbReference>
<keyword evidence="1" id="KW-0805">Transcription regulation</keyword>
<dbReference type="PANTHER" id="PTHR34236">
    <property type="entry name" value="DIMETHYL SULFOXIDE REDUCTASE TRANSCRIPTIONAL ACTIVATOR"/>
    <property type="match status" value="1"/>
</dbReference>
<dbReference type="Proteomes" id="UP000037729">
    <property type="component" value="Unassembled WGS sequence"/>
</dbReference>
<gene>
    <name evidence="4" type="ORF">AMS69_04445</name>
</gene>
<evidence type="ECO:0000256" key="2">
    <source>
        <dbReference type="ARBA" id="ARBA00023163"/>
    </source>
</evidence>
<comment type="caution">
    <text evidence="4">The sequence shown here is derived from an EMBL/GenBank/DDBJ whole genome shotgun (WGS) entry which is preliminary data.</text>
</comment>
<name>A0A0M9AML2_9EURY</name>
<evidence type="ECO:0000259" key="3">
    <source>
        <dbReference type="Pfam" id="PF04967"/>
    </source>
</evidence>
<evidence type="ECO:0000313" key="5">
    <source>
        <dbReference type="Proteomes" id="UP000037729"/>
    </source>
</evidence>
<dbReference type="STRING" id="1705562.AMS69_04445"/>
<dbReference type="AlphaFoldDB" id="A0A0M9AML2"/>
<accession>A0A0M9AML2</accession>
<dbReference type="PATRIC" id="fig|1705562.3.peg.1860"/>
<keyword evidence="5" id="KW-1185">Reference proteome</keyword>
<dbReference type="RefSeq" id="WP_053967029.1">
    <property type="nucleotide sequence ID" value="NZ_LIUF01000001.1"/>
</dbReference>
<keyword evidence="2" id="KW-0804">Transcription</keyword>
<evidence type="ECO:0000313" key="4">
    <source>
        <dbReference type="EMBL" id="KOX95109.1"/>
    </source>
</evidence>
<dbReference type="PANTHER" id="PTHR34236:SF1">
    <property type="entry name" value="DIMETHYL SULFOXIDE REDUCTASE TRANSCRIPTIONAL ACTIVATOR"/>
    <property type="match status" value="1"/>
</dbReference>
<proteinExistence type="predicted"/>
<organism evidence="4 5">
    <name type="scientific">Haloarcula rubripromontorii</name>
    <dbReference type="NCBI Taxonomy" id="1705562"/>
    <lineage>
        <taxon>Archaea</taxon>
        <taxon>Methanobacteriati</taxon>
        <taxon>Methanobacteriota</taxon>
        <taxon>Stenosarchaea group</taxon>
        <taxon>Halobacteria</taxon>
        <taxon>Halobacteriales</taxon>
        <taxon>Haloarculaceae</taxon>
        <taxon>Haloarcula</taxon>
    </lineage>
</organism>
<protein>
    <submittedName>
        <fullName evidence="4">Bacterio-opsin activator</fullName>
    </submittedName>
</protein>
<reference evidence="4 5" key="1">
    <citation type="submission" date="2015-08" db="EMBL/GenBank/DDBJ databases">
        <title>Genomes of Isolates from Cabo Rojo, PR.</title>
        <authorList>
            <person name="Sanchez-Nieves R.L."/>
            <person name="Montalvo-Rodriguez R."/>
        </authorList>
    </citation>
    <scope>NUCLEOTIDE SEQUENCE [LARGE SCALE GENOMIC DNA]</scope>
    <source>
        <strain evidence="4 5">SL3</strain>
    </source>
</reference>
<feature type="domain" description="HTH bat-type" evidence="3">
    <location>
        <begin position="150"/>
        <end position="201"/>
    </location>
</feature>